<keyword evidence="2" id="KW-0938">Abscisic acid signaling pathway</keyword>
<keyword evidence="7" id="KW-0175">Coiled coil</keyword>
<dbReference type="GO" id="GO:0045893">
    <property type="term" value="P:positive regulation of DNA-templated transcription"/>
    <property type="evidence" value="ECO:0007669"/>
    <property type="project" value="InterPro"/>
</dbReference>
<keyword evidence="10" id="KW-1185">Reference proteome</keyword>
<dbReference type="SMART" id="SM00338">
    <property type="entry name" value="BRLZ"/>
    <property type="match status" value="1"/>
</dbReference>
<dbReference type="FunFam" id="1.20.5.170:FF:000048">
    <property type="entry name" value="ABSCISIC ACID-INSENSITIVE 5-like protein 5"/>
    <property type="match status" value="1"/>
</dbReference>
<dbReference type="Pfam" id="PF00170">
    <property type="entry name" value="bZIP_1"/>
    <property type="match status" value="1"/>
</dbReference>
<organism evidence="9 10">
    <name type="scientific">Apostasia shenzhenica</name>
    <dbReference type="NCBI Taxonomy" id="1088818"/>
    <lineage>
        <taxon>Eukaryota</taxon>
        <taxon>Viridiplantae</taxon>
        <taxon>Streptophyta</taxon>
        <taxon>Embryophyta</taxon>
        <taxon>Tracheophyta</taxon>
        <taxon>Spermatophyta</taxon>
        <taxon>Magnoliopsida</taxon>
        <taxon>Liliopsida</taxon>
        <taxon>Asparagales</taxon>
        <taxon>Orchidaceae</taxon>
        <taxon>Apostasioideae</taxon>
        <taxon>Apostasia</taxon>
    </lineage>
</organism>
<dbReference type="SUPFAM" id="SSF57959">
    <property type="entry name" value="Leucine zipper domain"/>
    <property type="match status" value="1"/>
</dbReference>
<keyword evidence="5" id="KW-0804">Transcription</keyword>
<protein>
    <submittedName>
        <fullName evidence="9">Abscisic acid-insensitive 5-like protein 5</fullName>
    </submittedName>
</protein>
<keyword evidence="6" id="KW-0539">Nucleus</keyword>
<feature type="domain" description="BZIP" evidence="8">
    <location>
        <begin position="319"/>
        <end position="370"/>
    </location>
</feature>
<dbReference type="InterPro" id="IPR043452">
    <property type="entry name" value="BZIP46-like"/>
</dbReference>
<accession>A0A2I0A372</accession>
<evidence type="ECO:0000256" key="2">
    <source>
        <dbReference type="ARBA" id="ARBA00022682"/>
    </source>
</evidence>
<dbReference type="OrthoDB" id="1927218at2759"/>
<evidence type="ECO:0000313" key="10">
    <source>
        <dbReference type="Proteomes" id="UP000236161"/>
    </source>
</evidence>
<dbReference type="CDD" id="cd14707">
    <property type="entry name" value="bZIP_plant_BZIP46"/>
    <property type="match status" value="1"/>
</dbReference>
<dbReference type="GO" id="GO:0005634">
    <property type="term" value="C:nucleus"/>
    <property type="evidence" value="ECO:0007669"/>
    <property type="project" value="UniProtKB-SubCell"/>
</dbReference>
<sequence length="425" mass="45563">MSFRGTQTDGKDVRQLPVAAAPLARQSSVYSLTFDEFQSTMGSIGKDFGSMNMDEFLKNIWTAEESQTMVAAVGGAVNGGSMGFQRQGSITLPRTLSQKTVDEVWRDLFRDNAGSSGGSDFPSQQLTLGEMTLEEFLVRAGVVREENNTSASRPVLDNVAVSSNNDSSVYYGGLSASGNKNTAIALDFTHGGRINTGVMPSSLPGKTGANLAIPGSGSRAFAAQLPVSSSFEVGNQQGVRGGDLLGMVDPGLSNGLLPGMVGLGAGAVTSAAAGSPANQIASDRITKGNAELASLSPLPYFFSGGLRGRKSNGAVEKVVERRQRRMIKNRESAARSRARKQAYTMELEAEVAKLKEQNQVLQKKQTEIMKMQENQIIEVHNQQRGPKKICLRRTLTGPWLETPVCLKLCYTVYDLYVNLCCDALL</sequence>
<dbReference type="GO" id="GO:0003677">
    <property type="term" value="F:DNA binding"/>
    <property type="evidence" value="ECO:0007669"/>
    <property type="project" value="UniProtKB-KW"/>
</dbReference>
<dbReference type="InterPro" id="IPR004827">
    <property type="entry name" value="bZIP"/>
</dbReference>
<dbReference type="Proteomes" id="UP000236161">
    <property type="component" value="Unassembled WGS sequence"/>
</dbReference>
<evidence type="ECO:0000256" key="6">
    <source>
        <dbReference type="ARBA" id="ARBA00023242"/>
    </source>
</evidence>
<gene>
    <name evidence="9" type="primary">ABF2</name>
    <name evidence="9" type="ORF">AXF42_Ash017540</name>
</gene>
<name>A0A2I0A372_9ASPA</name>
<keyword evidence="3" id="KW-0805">Transcription regulation</keyword>
<feature type="coiled-coil region" evidence="7">
    <location>
        <begin position="337"/>
        <end position="374"/>
    </location>
</feature>
<dbReference type="PANTHER" id="PTHR22952:SF463">
    <property type="entry name" value="ABSCISIC ACID-INSENSITIVE 5-LIKE PROTEIN 7"/>
    <property type="match status" value="1"/>
</dbReference>
<evidence type="ECO:0000313" key="9">
    <source>
        <dbReference type="EMBL" id="PKA50001.1"/>
    </source>
</evidence>
<evidence type="ECO:0000259" key="8">
    <source>
        <dbReference type="PROSITE" id="PS50217"/>
    </source>
</evidence>
<reference evidence="9 10" key="1">
    <citation type="journal article" date="2017" name="Nature">
        <title>The Apostasia genome and the evolution of orchids.</title>
        <authorList>
            <person name="Zhang G.Q."/>
            <person name="Liu K.W."/>
            <person name="Li Z."/>
            <person name="Lohaus R."/>
            <person name="Hsiao Y.Y."/>
            <person name="Niu S.C."/>
            <person name="Wang J.Y."/>
            <person name="Lin Y.C."/>
            <person name="Xu Q."/>
            <person name="Chen L.J."/>
            <person name="Yoshida K."/>
            <person name="Fujiwara S."/>
            <person name="Wang Z.W."/>
            <person name="Zhang Y.Q."/>
            <person name="Mitsuda N."/>
            <person name="Wang M."/>
            <person name="Liu G.H."/>
            <person name="Pecoraro L."/>
            <person name="Huang H.X."/>
            <person name="Xiao X.J."/>
            <person name="Lin M."/>
            <person name="Wu X.Y."/>
            <person name="Wu W.L."/>
            <person name="Chen Y.Y."/>
            <person name="Chang S.B."/>
            <person name="Sakamoto S."/>
            <person name="Ohme-Takagi M."/>
            <person name="Yagi M."/>
            <person name="Zeng S.J."/>
            <person name="Shen C.Y."/>
            <person name="Yeh C.M."/>
            <person name="Luo Y.B."/>
            <person name="Tsai W.C."/>
            <person name="Van de Peer Y."/>
            <person name="Liu Z.J."/>
        </authorList>
    </citation>
    <scope>NUCLEOTIDE SEQUENCE [LARGE SCALE GENOMIC DNA]</scope>
    <source>
        <strain evidence="10">cv. Shenzhen</strain>
        <tissue evidence="9">Stem</tissue>
    </source>
</reference>
<dbReference type="AlphaFoldDB" id="A0A2I0A372"/>
<evidence type="ECO:0000256" key="5">
    <source>
        <dbReference type="ARBA" id="ARBA00023163"/>
    </source>
</evidence>
<dbReference type="Gene3D" id="1.20.5.170">
    <property type="match status" value="1"/>
</dbReference>
<dbReference type="PROSITE" id="PS00036">
    <property type="entry name" value="BZIP_BASIC"/>
    <property type="match status" value="1"/>
</dbReference>
<evidence type="ECO:0000256" key="3">
    <source>
        <dbReference type="ARBA" id="ARBA00023015"/>
    </source>
</evidence>
<evidence type="ECO:0000256" key="7">
    <source>
        <dbReference type="SAM" id="Coils"/>
    </source>
</evidence>
<dbReference type="GO" id="GO:0009738">
    <property type="term" value="P:abscisic acid-activated signaling pathway"/>
    <property type="evidence" value="ECO:0007669"/>
    <property type="project" value="UniProtKB-KW"/>
</dbReference>
<evidence type="ECO:0000256" key="4">
    <source>
        <dbReference type="ARBA" id="ARBA00023125"/>
    </source>
</evidence>
<dbReference type="GO" id="GO:0003700">
    <property type="term" value="F:DNA-binding transcription factor activity"/>
    <property type="evidence" value="ECO:0007669"/>
    <property type="project" value="InterPro"/>
</dbReference>
<dbReference type="PROSITE" id="PS50217">
    <property type="entry name" value="BZIP"/>
    <property type="match status" value="1"/>
</dbReference>
<proteinExistence type="predicted"/>
<dbReference type="EMBL" id="KZ452035">
    <property type="protein sequence ID" value="PKA50001.1"/>
    <property type="molecule type" value="Genomic_DNA"/>
</dbReference>
<comment type="subcellular location">
    <subcellularLocation>
        <location evidence="1">Nucleus</location>
    </subcellularLocation>
</comment>
<keyword evidence="4" id="KW-0238">DNA-binding</keyword>
<evidence type="ECO:0000256" key="1">
    <source>
        <dbReference type="ARBA" id="ARBA00004123"/>
    </source>
</evidence>
<dbReference type="STRING" id="1088818.A0A2I0A372"/>
<dbReference type="InterPro" id="IPR046347">
    <property type="entry name" value="bZIP_sf"/>
</dbReference>
<dbReference type="PANTHER" id="PTHR22952">
    <property type="entry name" value="CAMP-RESPONSE ELEMENT BINDING PROTEIN-RELATED"/>
    <property type="match status" value="1"/>
</dbReference>